<sequence length="256" mass="28064">MDASPTDLSIHLREKRIRSLDELAREAGAYLVASNRQICKSKSSTQGNNGLAKSNGGEHKTAVCFKCSKAGHHAADCKTNLDVRSDVRCFKCRKVGHKAKACPMKPSSTREASAVVMAVSEDCSQAWINVETPFLSGGVKTLCIPKAIFDLVIGNVDGARSPDDPDVTKVVGAVTTRAQMKKEKEVKTLMVPRMERHVGVDRAELIRLQDEDQAIQAMARSTSPKSRRGKTVSFERRHGVVFRIYKDDKQGGAIIR</sequence>
<dbReference type="SUPFAM" id="SSF57756">
    <property type="entry name" value="Retrovirus zinc finger-like domains"/>
    <property type="match status" value="1"/>
</dbReference>
<dbReference type="Proteomes" id="UP000271974">
    <property type="component" value="Unassembled WGS sequence"/>
</dbReference>
<feature type="domain" description="CCHC-type" evidence="2">
    <location>
        <begin position="64"/>
        <end position="78"/>
    </location>
</feature>
<dbReference type="PROSITE" id="PS50158">
    <property type="entry name" value="ZF_CCHC"/>
    <property type="match status" value="2"/>
</dbReference>
<evidence type="ECO:0000256" key="1">
    <source>
        <dbReference type="PROSITE-ProRule" id="PRU00047"/>
    </source>
</evidence>
<dbReference type="STRING" id="188477.A0A433SIW8"/>
<organism evidence="3 4">
    <name type="scientific">Elysia chlorotica</name>
    <name type="common">Eastern emerald elysia</name>
    <name type="synonym">Sea slug</name>
    <dbReference type="NCBI Taxonomy" id="188477"/>
    <lineage>
        <taxon>Eukaryota</taxon>
        <taxon>Metazoa</taxon>
        <taxon>Spiralia</taxon>
        <taxon>Lophotrochozoa</taxon>
        <taxon>Mollusca</taxon>
        <taxon>Gastropoda</taxon>
        <taxon>Heterobranchia</taxon>
        <taxon>Euthyneura</taxon>
        <taxon>Panpulmonata</taxon>
        <taxon>Sacoglossa</taxon>
        <taxon>Placobranchoidea</taxon>
        <taxon>Plakobranchidae</taxon>
        <taxon>Elysia</taxon>
    </lineage>
</organism>
<dbReference type="PANTHER" id="PTHR46888">
    <property type="entry name" value="ZINC KNUCKLE DOMAINCONTAINING PROTEIN-RELATED"/>
    <property type="match status" value="1"/>
</dbReference>
<dbReference type="SMART" id="SM00343">
    <property type="entry name" value="ZnF_C2HC"/>
    <property type="match status" value="2"/>
</dbReference>
<dbReference type="OrthoDB" id="427960at2759"/>
<evidence type="ECO:0000313" key="4">
    <source>
        <dbReference type="Proteomes" id="UP000271974"/>
    </source>
</evidence>
<keyword evidence="1" id="KW-0863">Zinc-finger</keyword>
<keyword evidence="1" id="KW-0862">Zinc</keyword>
<dbReference type="GO" id="GO:0008270">
    <property type="term" value="F:zinc ion binding"/>
    <property type="evidence" value="ECO:0007669"/>
    <property type="project" value="UniProtKB-KW"/>
</dbReference>
<gene>
    <name evidence="3" type="ORF">EGW08_023266</name>
</gene>
<evidence type="ECO:0000313" key="3">
    <source>
        <dbReference type="EMBL" id="RUS68974.1"/>
    </source>
</evidence>
<feature type="domain" description="CCHC-type" evidence="2">
    <location>
        <begin position="88"/>
        <end position="103"/>
    </location>
</feature>
<protein>
    <recommendedName>
        <fullName evidence="2">CCHC-type domain-containing protein</fullName>
    </recommendedName>
</protein>
<comment type="caution">
    <text evidence="3">The sequence shown here is derived from an EMBL/GenBank/DDBJ whole genome shotgun (WGS) entry which is preliminary data.</text>
</comment>
<dbReference type="GO" id="GO:0003676">
    <property type="term" value="F:nucleic acid binding"/>
    <property type="evidence" value="ECO:0007669"/>
    <property type="project" value="InterPro"/>
</dbReference>
<keyword evidence="4" id="KW-1185">Reference proteome</keyword>
<keyword evidence="1" id="KW-0479">Metal-binding</keyword>
<dbReference type="Gene3D" id="4.10.60.10">
    <property type="entry name" value="Zinc finger, CCHC-type"/>
    <property type="match status" value="1"/>
</dbReference>
<dbReference type="AlphaFoldDB" id="A0A433SIW8"/>
<proteinExistence type="predicted"/>
<name>A0A433SIW8_ELYCH</name>
<accession>A0A433SIW8</accession>
<dbReference type="EMBL" id="RQTK01001895">
    <property type="protein sequence ID" value="RUS68974.1"/>
    <property type="molecule type" value="Genomic_DNA"/>
</dbReference>
<dbReference type="InterPro" id="IPR036875">
    <property type="entry name" value="Znf_CCHC_sf"/>
</dbReference>
<evidence type="ECO:0000259" key="2">
    <source>
        <dbReference type="PROSITE" id="PS50158"/>
    </source>
</evidence>
<reference evidence="3 4" key="1">
    <citation type="submission" date="2019-01" db="EMBL/GenBank/DDBJ databases">
        <title>A draft genome assembly of the solar-powered sea slug Elysia chlorotica.</title>
        <authorList>
            <person name="Cai H."/>
            <person name="Li Q."/>
            <person name="Fang X."/>
            <person name="Li J."/>
            <person name="Curtis N.E."/>
            <person name="Altenburger A."/>
            <person name="Shibata T."/>
            <person name="Feng M."/>
            <person name="Maeda T."/>
            <person name="Schwartz J.A."/>
            <person name="Shigenobu S."/>
            <person name="Lundholm N."/>
            <person name="Nishiyama T."/>
            <person name="Yang H."/>
            <person name="Hasebe M."/>
            <person name="Li S."/>
            <person name="Pierce S.K."/>
            <person name="Wang J."/>
        </authorList>
    </citation>
    <scope>NUCLEOTIDE SEQUENCE [LARGE SCALE GENOMIC DNA]</scope>
    <source>
        <strain evidence="3">EC2010</strain>
        <tissue evidence="3">Whole organism of an adult</tissue>
    </source>
</reference>
<dbReference type="Pfam" id="PF00098">
    <property type="entry name" value="zf-CCHC"/>
    <property type="match status" value="2"/>
</dbReference>
<dbReference type="PANTHER" id="PTHR46888:SF1">
    <property type="entry name" value="RIBONUCLEASE H"/>
    <property type="match status" value="1"/>
</dbReference>
<dbReference type="InterPro" id="IPR001878">
    <property type="entry name" value="Znf_CCHC"/>
</dbReference>